<keyword evidence="3" id="KW-0732">Signal</keyword>
<dbReference type="Proteomes" id="UP000268313">
    <property type="component" value="Unassembled WGS sequence"/>
</dbReference>
<organism evidence="5 6">
    <name type="scientific">Corallococcus carmarthensis</name>
    <dbReference type="NCBI Taxonomy" id="2316728"/>
    <lineage>
        <taxon>Bacteria</taxon>
        <taxon>Pseudomonadati</taxon>
        <taxon>Myxococcota</taxon>
        <taxon>Myxococcia</taxon>
        <taxon>Myxococcales</taxon>
        <taxon>Cystobacterineae</taxon>
        <taxon>Myxococcaceae</taxon>
        <taxon>Corallococcus</taxon>
    </lineage>
</organism>
<dbReference type="SUPFAM" id="SSF82171">
    <property type="entry name" value="DPP6 N-terminal domain-like"/>
    <property type="match status" value="1"/>
</dbReference>
<dbReference type="GO" id="GO:0006508">
    <property type="term" value="P:proteolysis"/>
    <property type="evidence" value="ECO:0007669"/>
    <property type="project" value="InterPro"/>
</dbReference>
<dbReference type="SUPFAM" id="SSF53474">
    <property type="entry name" value="alpha/beta-Hydrolases"/>
    <property type="match status" value="1"/>
</dbReference>
<reference evidence="6" key="1">
    <citation type="submission" date="2018-09" db="EMBL/GenBank/DDBJ databases">
        <authorList>
            <person name="Livingstone P.G."/>
            <person name="Whitworth D.E."/>
        </authorList>
    </citation>
    <scope>NUCLEOTIDE SEQUENCE [LARGE SCALE GENOMIC DNA]</scope>
    <source>
        <strain evidence="6">CA043D</strain>
    </source>
</reference>
<dbReference type="PANTHER" id="PTHR42776:SF27">
    <property type="entry name" value="DIPEPTIDYL PEPTIDASE FAMILY MEMBER 6"/>
    <property type="match status" value="1"/>
</dbReference>
<feature type="compositionally biased region" description="Polar residues" evidence="2">
    <location>
        <begin position="651"/>
        <end position="661"/>
    </location>
</feature>
<sequence length="661" mass="73118">MRLLMGVGVLMLWAMPALADVPPVIPRELLFGNPVRDDPTLSPDGEKLAWVAPDAKGVMQVWVRTLQGKDDTRAVTKEPERGVRYYEWAQDSRTLLYPQDSDGDENTHVYSADLSTGVVRDLTPFQGIRARLLESSPTAPREVLVTMNLRERTGSDIYRVSLDTGAITLDTQDPGDVMTWTADAKLNVRGALAQKPDGTTVLRVRDAVRAPWRTLLEVPLRENVFPQYMGFIGFSRDGARVYLKSPHGSNTSRVVEKVLRTGAEKVLAEDAGSDVMDVLFHPERKVVQAVAFTTDGHLRWTVLDPGVREDFEALGRVARGDFSLVSRDRADRRWVVAFEQDTAPLRYYTYDRSTRRAELLFSNQPSLDGVPLAEMKPFQLKSRDGLTLTGYLTRPVGAPQGPLPTVLLVHGGPWTRDTWRFNPEAQWLANRGYAVLQVNFRASAGLGKAFLNAGNRQWGRAMNDDLEDAVAWAVKEGQVDPARVAIMGSSYGGYAALAGAAFSPAVYRCAVDAFGISNLFTFLKSFPPQWQVIRGSYAQRVGDVDDPSEQERLRATSPVFAVDRIRVPMFVAQGANDPRVKQAESEQMVSALEKAGRDVTYVLYPDEGHGFYQPENNLDYHARVEAFLAQNLGGRLEPLPKEGRVPGSSAVVRQSSGAAKP</sequence>
<dbReference type="InterPro" id="IPR011042">
    <property type="entry name" value="6-blade_b-propeller_TolB-like"/>
</dbReference>
<dbReference type="InterPro" id="IPR001375">
    <property type="entry name" value="Peptidase_S9_cat"/>
</dbReference>
<protein>
    <submittedName>
        <fullName evidence="5">S9 family peptidase</fullName>
    </submittedName>
</protein>
<accession>A0A3A8KQ71</accession>
<comment type="caution">
    <text evidence="5">The sequence shown here is derived from an EMBL/GenBank/DDBJ whole genome shotgun (WGS) entry which is preliminary data.</text>
</comment>
<dbReference type="AlphaFoldDB" id="A0A3A8KQ71"/>
<dbReference type="Gene3D" id="2.120.10.30">
    <property type="entry name" value="TolB, C-terminal domain"/>
    <property type="match status" value="1"/>
</dbReference>
<proteinExistence type="predicted"/>
<gene>
    <name evidence="5" type="ORF">D7X32_11915</name>
</gene>
<dbReference type="Gene3D" id="3.40.50.1820">
    <property type="entry name" value="alpha/beta hydrolase"/>
    <property type="match status" value="1"/>
</dbReference>
<feature type="domain" description="Peptidase S9 prolyl oligopeptidase catalytic" evidence="4">
    <location>
        <begin position="419"/>
        <end position="634"/>
    </location>
</feature>
<evidence type="ECO:0000313" key="5">
    <source>
        <dbReference type="EMBL" id="RKH04114.1"/>
    </source>
</evidence>
<evidence type="ECO:0000256" key="2">
    <source>
        <dbReference type="SAM" id="MobiDB-lite"/>
    </source>
</evidence>
<feature type="region of interest" description="Disordered" evidence="2">
    <location>
        <begin position="638"/>
        <end position="661"/>
    </location>
</feature>
<dbReference type="RefSeq" id="WP_120602645.1">
    <property type="nucleotide sequence ID" value="NZ_JABFJX010000365.1"/>
</dbReference>
<evidence type="ECO:0000256" key="1">
    <source>
        <dbReference type="ARBA" id="ARBA00022801"/>
    </source>
</evidence>
<feature type="signal peptide" evidence="3">
    <location>
        <begin position="1"/>
        <end position="19"/>
    </location>
</feature>
<evidence type="ECO:0000313" key="6">
    <source>
        <dbReference type="Proteomes" id="UP000268313"/>
    </source>
</evidence>
<keyword evidence="1" id="KW-0378">Hydrolase</keyword>
<dbReference type="OrthoDB" id="4269629at2"/>
<name>A0A3A8KQ71_9BACT</name>
<dbReference type="InterPro" id="IPR029058">
    <property type="entry name" value="AB_hydrolase_fold"/>
</dbReference>
<dbReference type="GO" id="GO:0004252">
    <property type="term" value="F:serine-type endopeptidase activity"/>
    <property type="evidence" value="ECO:0007669"/>
    <property type="project" value="TreeGrafter"/>
</dbReference>
<dbReference type="EMBL" id="RAWE01000032">
    <property type="protein sequence ID" value="RKH04114.1"/>
    <property type="molecule type" value="Genomic_DNA"/>
</dbReference>
<evidence type="ECO:0000256" key="3">
    <source>
        <dbReference type="SAM" id="SignalP"/>
    </source>
</evidence>
<dbReference type="Pfam" id="PF00326">
    <property type="entry name" value="Peptidase_S9"/>
    <property type="match status" value="1"/>
</dbReference>
<evidence type="ECO:0000259" key="4">
    <source>
        <dbReference type="Pfam" id="PF00326"/>
    </source>
</evidence>
<dbReference type="PANTHER" id="PTHR42776">
    <property type="entry name" value="SERINE PEPTIDASE S9 FAMILY MEMBER"/>
    <property type="match status" value="1"/>
</dbReference>
<keyword evidence="6" id="KW-1185">Reference proteome</keyword>
<feature type="chain" id="PRO_5017465928" evidence="3">
    <location>
        <begin position="20"/>
        <end position="661"/>
    </location>
</feature>